<dbReference type="GO" id="GO:0000785">
    <property type="term" value="C:chromatin"/>
    <property type="evidence" value="ECO:0007669"/>
    <property type="project" value="TreeGrafter"/>
</dbReference>
<evidence type="ECO:0000256" key="1">
    <source>
        <dbReference type="ARBA" id="ARBA00004123"/>
    </source>
</evidence>
<evidence type="ECO:0000256" key="10">
    <source>
        <dbReference type="PROSITE-ProRule" id="PRU00267"/>
    </source>
</evidence>
<dbReference type="GO" id="GO:0030901">
    <property type="term" value="P:midbrain development"/>
    <property type="evidence" value="ECO:0007669"/>
    <property type="project" value="UniProtKB-ARBA"/>
</dbReference>
<dbReference type="HOGENOM" id="CLU_013229_5_0_1"/>
<dbReference type="InterPro" id="IPR013558">
    <property type="entry name" value="CTNNB1-bd_N"/>
</dbReference>
<evidence type="ECO:0000256" key="8">
    <source>
        <dbReference type="ARBA" id="ARBA00023163"/>
    </source>
</evidence>
<dbReference type="InterPro" id="IPR027397">
    <property type="entry name" value="Catenin-bd_sf"/>
</dbReference>
<dbReference type="STRING" id="31033.ENSTRUP00000087486"/>
<dbReference type="PROSITE" id="PS50118">
    <property type="entry name" value="HMG_BOX_2"/>
    <property type="match status" value="1"/>
</dbReference>
<evidence type="ECO:0000256" key="6">
    <source>
        <dbReference type="ARBA" id="ARBA00023125"/>
    </source>
</evidence>
<reference evidence="13 14" key="1">
    <citation type="journal article" date="2011" name="Genome Biol. Evol.">
        <title>Integration of the genetic map and genome assembly of fugu facilitates insights into distinct features of genome evolution in teleosts and mammals.</title>
        <authorList>
            <person name="Kai W."/>
            <person name="Kikuchi K."/>
            <person name="Tohari S."/>
            <person name="Chew A.K."/>
            <person name="Tay A."/>
            <person name="Fujiwara A."/>
            <person name="Hosoya S."/>
            <person name="Suetake H."/>
            <person name="Naruse K."/>
            <person name="Brenner S."/>
            <person name="Suzuki Y."/>
            <person name="Venkatesh B."/>
        </authorList>
    </citation>
    <scope>NUCLEOTIDE SEQUENCE [LARGE SCALE GENOMIC DNA]</scope>
</reference>
<keyword evidence="9 10" id="KW-0539">Nucleus</keyword>
<dbReference type="SUPFAM" id="SSF47095">
    <property type="entry name" value="HMG-box"/>
    <property type="match status" value="1"/>
</dbReference>
<keyword evidence="6 10" id="KW-0238">DNA-binding</keyword>
<feature type="compositionally biased region" description="Basic and acidic residues" evidence="11">
    <location>
        <begin position="19"/>
        <end position="43"/>
    </location>
</feature>
<dbReference type="InterPro" id="IPR009071">
    <property type="entry name" value="HMG_box_dom"/>
</dbReference>
<dbReference type="Proteomes" id="UP000005226">
    <property type="component" value="Chromosome 15"/>
</dbReference>
<dbReference type="SMART" id="SM00398">
    <property type="entry name" value="HMG"/>
    <property type="match status" value="1"/>
</dbReference>
<feature type="compositionally biased region" description="Gly residues" evidence="11">
    <location>
        <begin position="1"/>
        <end position="11"/>
    </location>
</feature>
<keyword evidence="8" id="KW-0804">Transcription</keyword>
<dbReference type="Pfam" id="PF08347">
    <property type="entry name" value="CTNNB1_binding"/>
    <property type="match status" value="1"/>
</dbReference>
<organism evidence="13 14">
    <name type="scientific">Takifugu rubripes</name>
    <name type="common">Japanese pufferfish</name>
    <name type="synonym">Fugu rubripes</name>
    <dbReference type="NCBI Taxonomy" id="31033"/>
    <lineage>
        <taxon>Eukaryota</taxon>
        <taxon>Metazoa</taxon>
        <taxon>Chordata</taxon>
        <taxon>Craniata</taxon>
        <taxon>Vertebrata</taxon>
        <taxon>Euteleostomi</taxon>
        <taxon>Actinopterygii</taxon>
        <taxon>Neopterygii</taxon>
        <taxon>Teleostei</taxon>
        <taxon>Neoteleostei</taxon>
        <taxon>Acanthomorphata</taxon>
        <taxon>Eupercaria</taxon>
        <taxon>Tetraodontiformes</taxon>
        <taxon>Tetradontoidea</taxon>
        <taxon>Tetraodontidae</taxon>
        <taxon>Takifugu</taxon>
    </lineage>
</organism>
<feature type="region of interest" description="Disordered" evidence="11">
    <location>
        <begin position="317"/>
        <end position="341"/>
    </location>
</feature>
<feature type="DNA-binding region" description="HMG box" evidence="10">
    <location>
        <begin position="245"/>
        <end position="313"/>
    </location>
</feature>
<dbReference type="GO" id="GO:0060847">
    <property type="term" value="P:endothelial cell fate specification"/>
    <property type="evidence" value="ECO:0007669"/>
    <property type="project" value="UniProtKB-ARBA"/>
</dbReference>
<name>H2T393_TAKRU</name>
<dbReference type="FunFam" id="1.10.30.10:FF:000001">
    <property type="entry name" value="transcription factor 7 isoform X2"/>
    <property type="match status" value="1"/>
</dbReference>
<dbReference type="Pfam" id="PF00505">
    <property type="entry name" value="HMG_box"/>
    <property type="match status" value="1"/>
</dbReference>
<keyword evidence="7" id="KW-0010">Activator</keyword>
<dbReference type="AlphaFoldDB" id="H2T393"/>
<feature type="compositionally biased region" description="Polar residues" evidence="11">
    <location>
        <begin position="47"/>
        <end position="59"/>
    </location>
</feature>
<dbReference type="PANTHER" id="PTHR10373:SF33">
    <property type="entry name" value="TRANSCRIPTION FACTOR 7"/>
    <property type="match status" value="1"/>
</dbReference>
<dbReference type="GO" id="GO:0007507">
    <property type="term" value="P:heart development"/>
    <property type="evidence" value="ECO:0007669"/>
    <property type="project" value="UniProtKB-ARBA"/>
</dbReference>
<feature type="domain" description="HMG box" evidence="12">
    <location>
        <begin position="245"/>
        <end position="313"/>
    </location>
</feature>
<evidence type="ECO:0000256" key="9">
    <source>
        <dbReference type="ARBA" id="ARBA00023242"/>
    </source>
</evidence>
<dbReference type="GO" id="GO:0060070">
    <property type="term" value="P:canonical Wnt signaling pathway"/>
    <property type="evidence" value="ECO:0007669"/>
    <property type="project" value="TreeGrafter"/>
</dbReference>
<keyword evidence="3" id="KW-0678">Repressor</keyword>
<dbReference type="CDD" id="cd21996">
    <property type="entry name" value="HMG-box_TCF7-like"/>
    <property type="match status" value="1"/>
</dbReference>
<comment type="subcellular location">
    <subcellularLocation>
        <location evidence="1">Nucleus</location>
    </subcellularLocation>
</comment>
<keyword evidence="14" id="KW-1185">Reference proteome</keyword>
<evidence type="ECO:0000256" key="7">
    <source>
        <dbReference type="ARBA" id="ARBA00023159"/>
    </source>
</evidence>
<sequence length="377" mass="42365">MPQLSSGGGDDLGANDEMIAFKDEGEQEEKIQENALTERDLADLKSSLVNESETNQSPNAAAIRRAQQGEQRGFAEKHREHLDGVSKHQDGGIYKTPTYPGYPFLMLPDPYLPNGSVSPSSNKVSVVQQSHGMHPLSSLLPYGNEHFSPSPPHLPADMSQKPGVHRHQSQDLSGYYSLPPGGVGQITPSMSWFPHPLMLGPSGMHPTGIPHPAIVPPTGKQDHDQYDRGMKQEVKQQKEPKKPVIKKPLNAFMLYMKEMRAKVIAECTLKESAAINQILGRRWHALTREEQAKYYELARKERQLHMQLYPTWSARDNYGKRKKRKREKLQDSGADPGSPKKCRARFGLNQQTDWCGPCHLSFPLFSWLLPLKKVVCH</sequence>
<evidence type="ECO:0000256" key="2">
    <source>
        <dbReference type="ARBA" id="ARBA00006569"/>
    </source>
</evidence>
<dbReference type="GO" id="GO:0000978">
    <property type="term" value="F:RNA polymerase II cis-regulatory region sequence-specific DNA binding"/>
    <property type="evidence" value="ECO:0007669"/>
    <property type="project" value="TreeGrafter"/>
</dbReference>
<dbReference type="InterPro" id="IPR024940">
    <property type="entry name" value="TCF/LEF"/>
</dbReference>
<dbReference type="Gene3D" id="1.10.30.10">
    <property type="entry name" value="High mobility group box domain"/>
    <property type="match status" value="1"/>
</dbReference>
<protein>
    <submittedName>
        <fullName evidence="13">Transcription factor 7</fullName>
    </submittedName>
</protein>
<keyword evidence="4" id="KW-0879">Wnt signaling pathway</keyword>
<gene>
    <name evidence="13" type="primary">tcf7</name>
</gene>
<dbReference type="Gene3D" id="4.10.900.10">
    <property type="entry name" value="TCF3-CBD (Catenin binding domain)"/>
    <property type="match status" value="1"/>
</dbReference>
<dbReference type="GO" id="GO:1990907">
    <property type="term" value="C:beta-catenin-TCF complex"/>
    <property type="evidence" value="ECO:0007669"/>
    <property type="project" value="TreeGrafter"/>
</dbReference>
<keyword evidence="5" id="KW-0805">Transcription regulation</keyword>
<dbReference type="InterPro" id="IPR036910">
    <property type="entry name" value="HMG_box_dom_sf"/>
</dbReference>
<reference evidence="13" key="2">
    <citation type="submission" date="2025-08" db="UniProtKB">
        <authorList>
            <consortium name="Ensembl"/>
        </authorList>
    </citation>
    <scope>IDENTIFICATION</scope>
</reference>
<dbReference type="Ensembl" id="ENSTRUT00000019209.3">
    <property type="protein sequence ID" value="ENSTRUP00000019131.3"/>
    <property type="gene ID" value="ENSTRUG00000007702.3"/>
</dbReference>
<evidence type="ECO:0000256" key="4">
    <source>
        <dbReference type="ARBA" id="ARBA00022687"/>
    </source>
</evidence>
<proteinExistence type="inferred from homology"/>
<evidence type="ECO:0000256" key="3">
    <source>
        <dbReference type="ARBA" id="ARBA00022491"/>
    </source>
</evidence>
<evidence type="ECO:0000256" key="5">
    <source>
        <dbReference type="ARBA" id="ARBA00023015"/>
    </source>
</evidence>
<dbReference type="PANTHER" id="PTHR10373">
    <property type="entry name" value="TRANSCRIPTION FACTOR 7 FAMILY MEMBER"/>
    <property type="match status" value="1"/>
</dbReference>
<evidence type="ECO:0000256" key="11">
    <source>
        <dbReference type="SAM" id="MobiDB-lite"/>
    </source>
</evidence>
<reference evidence="13" key="3">
    <citation type="submission" date="2025-09" db="UniProtKB">
        <authorList>
            <consortium name="Ensembl"/>
        </authorList>
    </citation>
    <scope>IDENTIFICATION</scope>
</reference>
<dbReference type="GeneTree" id="ENSGT00940000159831"/>
<comment type="similarity">
    <text evidence="2">Belongs to the TCF/LEF family.</text>
</comment>
<dbReference type="GO" id="GO:0021903">
    <property type="term" value="P:rostrocaudal neural tube patterning"/>
    <property type="evidence" value="ECO:0007669"/>
    <property type="project" value="UniProtKB-ARBA"/>
</dbReference>
<evidence type="ECO:0000313" key="13">
    <source>
        <dbReference type="Ensembl" id="ENSTRUP00000019131.3"/>
    </source>
</evidence>
<dbReference type="FunFam" id="4.10.900.10:FF:000002">
    <property type="entry name" value="transcription factor 7-like 2 isoform X1"/>
    <property type="match status" value="1"/>
</dbReference>
<feature type="region of interest" description="Disordered" evidence="11">
    <location>
        <begin position="1"/>
        <end position="78"/>
    </location>
</feature>
<accession>H2T393</accession>
<dbReference type="GO" id="GO:0008284">
    <property type="term" value="P:positive regulation of cell population proliferation"/>
    <property type="evidence" value="ECO:0007669"/>
    <property type="project" value="UniProtKB-ARBA"/>
</dbReference>
<dbReference type="GO" id="GO:0000981">
    <property type="term" value="F:DNA-binding transcription factor activity, RNA polymerase II-specific"/>
    <property type="evidence" value="ECO:0007669"/>
    <property type="project" value="TreeGrafter"/>
</dbReference>
<dbReference type="SMART" id="SM01366">
    <property type="entry name" value="c-clamp"/>
    <property type="match status" value="1"/>
</dbReference>
<evidence type="ECO:0000259" key="12">
    <source>
        <dbReference type="PROSITE" id="PS50118"/>
    </source>
</evidence>
<evidence type="ECO:0000313" key="14">
    <source>
        <dbReference type="Proteomes" id="UP000005226"/>
    </source>
</evidence>
<dbReference type="GO" id="GO:0010456">
    <property type="term" value="P:cell proliferation in dorsal spinal cord"/>
    <property type="evidence" value="ECO:0007669"/>
    <property type="project" value="UniProtKB-ARBA"/>
</dbReference>